<dbReference type="RefSeq" id="WP_036973023.1">
    <property type="nucleotide sequence ID" value="NZ_CP032090.1"/>
</dbReference>
<dbReference type="EMBL" id="CP032090">
    <property type="protein sequence ID" value="AXV66298.1"/>
    <property type="molecule type" value="Genomic_DNA"/>
</dbReference>
<feature type="signal peptide" evidence="1">
    <location>
        <begin position="1"/>
        <end position="22"/>
    </location>
</feature>
<sequence>MKTQLSVLTALVTFALSTQVSATEDNGIHNMLANGEVHGMLRYRYENVDQSGIAEQAHASTLLTRINYTTATLKGVSALLEFDNVTEIGNDNYNSTVNGHTDHPVVADPKGTEVNQASLQFKNKELHVVAGRQRINLDDQRFVGGVAWRQNEQTFDGYRVVYKPTESLKFDYSYVFNVNRIFGEDSNKSDLHGKLHFANAAYQVNKQFNVSVFAYLYDFDAALASSTQTMGVRATGQLSDSLSYTLSYATQQDYADNPNSFDADYILAELKGKVSKLGWKVGYELLGSDNNIGFSTPLATGHKFQGFADKFLATPSNGLADLYFGVNGQLADIKLSATYHFFDSDAHSIDYGQELDLTAAYALSSNCNVLFKYAMYNADDYATDTDKVWLMLTHKF</sequence>
<dbReference type="GeneID" id="99506572"/>
<proteinExistence type="predicted"/>
<organism evidence="3 4">
    <name type="scientific">Pseudoalteromonas lipolytica</name>
    <dbReference type="NCBI Taxonomy" id="570156"/>
    <lineage>
        <taxon>Bacteria</taxon>
        <taxon>Pseudomonadati</taxon>
        <taxon>Pseudomonadota</taxon>
        <taxon>Gammaproteobacteria</taxon>
        <taxon>Alteromonadales</taxon>
        <taxon>Pseudoalteromonadaceae</taxon>
        <taxon>Pseudoalteromonas</taxon>
    </lineage>
</organism>
<evidence type="ECO:0000313" key="4">
    <source>
        <dbReference type="Proteomes" id="UP000264605"/>
    </source>
</evidence>
<name>A0AAD0S243_9GAMM</name>
<gene>
    <name evidence="3" type="ORF">D0907_13930</name>
</gene>
<evidence type="ECO:0000259" key="2">
    <source>
        <dbReference type="Pfam" id="PF13372"/>
    </source>
</evidence>
<dbReference type="Proteomes" id="UP000264605">
    <property type="component" value="Chromosome"/>
</dbReference>
<dbReference type="SUPFAM" id="SSF56935">
    <property type="entry name" value="Porins"/>
    <property type="match status" value="1"/>
</dbReference>
<dbReference type="Pfam" id="PF13372">
    <property type="entry name" value="Alginate_exp"/>
    <property type="match status" value="1"/>
</dbReference>
<dbReference type="InterPro" id="IPR025388">
    <property type="entry name" value="Alginate_export_dom"/>
</dbReference>
<keyword evidence="1" id="KW-0732">Signal</keyword>
<dbReference type="Gene3D" id="2.40.160.10">
    <property type="entry name" value="Porin"/>
    <property type="match status" value="1"/>
</dbReference>
<accession>A0AAD0S243</accession>
<dbReference type="KEGG" id="pdj:D0907_13930"/>
<reference evidence="3 4" key="1">
    <citation type="submission" date="2018-08" db="EMBL/GenBank/DDBJ databases">
        <title>Draft genome sequence of Pseudoalteromonas donghaensis HJ51.</title>
        <authorList>
            <person name="Oh J."/>
            <person name="Roh D."/>
        </authorList>
    </citation>
    <scope>NUCLEOTIDE SEQUENCE [LARGE SCALE GENOMIC DNA]</scope>
    <source>
        <strain evidence="3 4">HJ51</strain>
    </source>
</reference>
<evidence type="ECO:0000256" key="1">
    <source>
        <dbReference type="SAM" id="SignalP"/>
    </source>
</evidence>
<dbReference type="InterPro" id="IPR023614">
    <property type="entry name" value="Porin_dom_sf"/>
</dbReference>
<evidence type="ECO:0000313" key="3">
    <source>
        <dbReference type="EMBL" id="AXV66298.1"/>
    </source>
</evidence>
<feature type="domain" description="Alginate export" evidence="2">
    <location>
        <begin position="103"/>
        <end position="252"/>
    </location>
</feature>
<feature type="chain" id="PRO_5042234257" description="Alginate export domain-containing protein" evidence="1">
    <location>
        <begin position="23"/>
        <end position="396"/>
    </location>
</feature>
<dbReference type="AlphaFoldDB" id="A0AAD0S243"/>
<protein>
    <recommendedName>
        <fullName evidence="2">Alginate export domain-containing protein</fullName>
    </recommendedName>
</protein>